<evidence type="ECO:0000256" key="1">
    <source>
        <dbReference type="SAM" id="MobiDB-lite"/>
    </source>
</evidence>
<organism evidence="2 3">
    <name type="scientific">Plesiocystis pacifica SIR-1</name>
    <dbReference type="NCBI Taxonomy" id="391625"/>
    <lineage>
        <taxon>Bacteria</taxon>
        <taxon>Pseudomonadati</taxon>
        <taxon>Myxococcota</taxon>
        <taxon>Polyangia</taxon>
        <taxon>Nannocystales</taxon>
        <taxon>Nannocystaceae</taxon>
        <taxon>Plesiocystis</taxon>
    </lineage>
</organism>
<dbReference type="STRING" id="391625.PPSIR1_01642"/>
<feature type="region of interest" description="Disordered" evidence="1">
    <location>
        <begin position="28"/>
        <end position="84"/>
    </location>
</feature>
<feature type="compositionally biased region" description="Acidic residues" evidence="1">
    <location>
        <begin position="29"/>
        <end position="71"/>
    </location>
</feature>
<gene>
    <name evidence="2" type="ORF">PPSIR1_01642</name>
</gene>
<name>A6G8H9_9BACT</name>
<evidence type="ECO:0000313" key="3">
    <source>
        <dbReference type="Proteomes" id="UP000005801"/>
    </source>
</evidence>
<evidence type="ECO:0000313" key="2">
    <source>
        <dbReference type="EMBL" id="EDM77889.1"/>
    </source>
</evidence>
<keyword evidence="3" id="KW-1185">Reference proteome</keyword>
<protein>
    <submittedName>
        <fullName evidence="2">Uncharacterized protein</fullName>
    </submittedName>
</protein>
<reference evidence="2 3" key="1">
    <citation type="submission" date="2007-06" db="EMBL/GenBank/DDBJ databases">
        <authorList>
            <person name="Shimkets L."/>
            <person name="Ferriera S."/>
            <person name="Johnson J."/>
            <person name="Kravitz S."/>
            <person name="Beeson K."/>
            <person name="Sutton G."/>
            <person name="Rogers Y.-H."/>
            <person name="Friedman R."/>
            <person name="Frazier M."/>
            <person name="Venter J.C."/>
        </authorList>
    </citation>
    <scope>NUCLEOTIDE SEQUENCE [LARGE SCALE GENOMIC DNA]</scope>
    <source>
        <strain evidence="2 3">SIR-1</strain>
    </source>
</reference>
<dbReference type="RefSeq" id="WP_006973024.1">
    <property type="nucleotide sequence ID" value="NZ_ABCS01000039.1"/>
</dbReference>
<dbReference type="EMBL" id="ABCS01000039">
    <property type="protein sequence ID" value="EDM77889.1"/>
    <property type="molecule type" value="Genomic_DNA"/>
</dbReference>
<proteinExistence type="predicted"/>
<dbReference type="Proteomes" id="UP000005801">
    <property type="component" value="Unassembled WGS sequence"/>
</dbReference>
<accession>A6G8H9</accession>
<comment type="caution">
    <text evidence="2">The sequence shown here is derived from an EMBL/GenBank/DDBJ whole genome shotgun (WGS) entry which is preliminary data.</text>
</comment>
<sequence>MITDTKHHPILGFGLALGLVFAGPLGCDSSEDQDDMVGDSDTGDEAEDDGDEAEDVGEDAETSEDGEDTETTGENGPFEGPSAMDDPICDEMFSLCGDILIPSTFEGETRSLAVALYTTIPPAGPPDAILAEIDAPDLSPNQRYPLVITPFLQTGEYYIWLNLYMEDGGTFVPLEGIDYTGATPEPMTFDNSPAYFGEILLELAEGF</sequence>
<dbReference type="AlphaFoldDB" id="A6G8H9"/>